<dbReference type="InterPro" id="IPR028166">
    <property type="entry name" value="UB2H"/>
</dbReference>
<evidence type="ECO:0000256" key="17">
    <source>
        <dbReference type="ARBA" id="ARBA00023268"/>
    </source>
</evidence>
<dbReference type="RefSeq" id="WP_146796958.1">
    <property type="nucleotide sequence ID" value="NZ_VOLQ01000007.1"/>
</dbReference>
<evidence type="ECO:0000256" key="16">
    <source>
        <dbReference type="ARBA" id="ARBA00023251"/>
    </source>
</evidence>
<keyword evidence="16" id="KW-0046">Antibiotic resistance</keyword>
<dbReference type="GO" id="GO:0009252">
    <property type="term" value="P:peptidoglycan biosynthetic process"/>
    <property type="evidence" value="ECO:0007669"/>
    <property type="project" value="UniProtKB-UniRule"/>
</dbReference>
<dbReference type="GO" id="GO:0009002">
    <property type="term" value="F:serine-type D-Ala-D-Ala carboxypeptidase activity"/>
    <property type="evidence" value="ECO:0007669"/>
    <property type="project" value="UniProtKB-EC"/>
</dbReference>
<comment type="similarity">
    <text evidence="4 23">In the C-terminal section; belongs to the transpeptidase family.</text>
</comment>
<keyword evidence="12" id="KW-0378">Hydrolase</keyword>
<organism evidence="30 32">
    <name type="scientific">Colwellia hornerae</name>
    <dbReference type="NCBI Taxonomy" id="89402"/>
    <lineage>
        <taxon>Bacteria</taxon>
        <taxon>Pseudomonadati</taxon>
        <taxon>Pseudomonadota</taxon>
        <taxon>Gammaproteobacteria</taxon>
        <taxon>Alteromonadales</taxon>
        <taxon>Colwelliaceae</taxon>
        <taxon>Colwellia</taxon>
    </lineage>
</organism>
<dbReference type="GO" id="GO:0046677">
    <property type="term" value="P:response to antibiotic"/>
    <property type="evidence" value="ECO:0007669"/>
    <property type="project" value="UniProtKB-UniRule"/>
</dbReference>
<feature type="domain" description="Glycosyl transferase family 51" evidence="27">
    <location>
        <begin position="170"/>
        <end position="342"/>
    </location>
</feature>
<protein>
    <recommendedName>
        <fullName evidence="6 22">Penicillin-binding protein 1B</fullName>
        <shortName evidence="23">PBP-1b</shortName>
        <shortName evidence="23">PBP1b</shortName>
    </recommendedName>
    <alternativeName>
        <fullName evidence="19 23">Murein polymerase</fullName>
    </alternativeName>
</protein>
<keyword evidence="17" id="KW-0511">Multifunctional enzyme</keyword>
<evidence type="ECO:0000313" key="29">
    <source>
        <dbReference type="EMBL" id="TWX59690.1"/>
    </source>
</evidence>
<name>A0A5C6QL56_9GAMM</name>
<dbReference type="Proteomes" id="UP000321917">
    <property type="component" value="Unassembled WGS sequence"/>
</dbReference>
<dbReference type="Pfam" id="PF00905">
    <property type="entry name" value="Transpeptidase"/>
    <property type="match status" value="1"/>
</dbReference>
<feature type="transmembrane region" description="Helical" evidence="25">
    <location>
        <begin position="25"/>
        <end position="50"/>
    </location>
</feature>
<dbReference type="InterPro" id="IPR050396">
    <property type="entry name" value="Glycosyltr_51/Transpeptidase"/>
</dbReference>
<reference evidence="30 32" key="1">
    <citation type="submission" date="2019-07" db="EMBL/GenBank/DDBJ databases">
        <title>Genomes of sea-ice associated Colwellia species.</title>
        <authorList>
            <person name="Bowman J.P."/>
        </authorList>
    </citation>
    <scope>NUCLEOTIDE SEQUENCE [LARGE SCALE GENOMIC DNA]</scope>
    <source>
        <strain evidence="29 31">ACAM 607</strain>
        <strain evidence="30 32">IC036</strain>
    </source>
</reference>
<dbReference type="PANTHER" id="PTHR32282">
    <property type="entry name" value="BINDING PROTEIN TRANSPEPTIDASE, PUTATIVE-RELATED"/>
    <property type="match status" value="1"/>
</dbReference>
<feature type="domain" description="Bifunctional transglycosylase second" evidence="28">
    <location>
        <begin position="79"/>
        <end position="149"/>
    </location>
</feature>
<evidence type="ECO:0000256" key="21">
    <source>
        <dbReference type="ARBA" id="ARBA00049902"/>
    </source>
</evidence>
<dbReference type="Pfam" id="PF00912">
    <property type="entry name" value="Transgly"/>
    <property type="match status" value="1"/>
</dbReference>
<keyword evidence="25" id="KW-0812">Transmembrane</keyword>
<proteinExistence type="inferred from homology"/>
<evidence type="ECO:0000256" key="14">
    <source>
        <dbReference type="ARBA" id="ARBA00022984"/>
    </source>
</evidence>
<dbReference type="GO" id="GO:0009274">
    <property type="term" value="C:peptidoglycan-based cell wall"/>
    <property type="evidence" value="ECO:0007669"/>
    <property type="project" value="UniProtKB-UniRule"/>
</dbReference>
<dbReference type="Pfam" id="PF14814">
    <property type="entry name" value="UB2H"/>
    <property type="match status" value="1"/>
</dbReference>
<keyword evidence="8" id="KW-0121">Carboxypeptidase</keyword>
<dbReference type="GO" id="GO:0008955">
    <property type="term" value="F:peptidoglycan glycosyltransferase activity"/>
    <property type="evidence" value="ECO:0007669"/>
    <property type="project" value="UniProtKB-UniRule"/>
</dbReference>
<keyword evidence="15 25" id="KW-0472">Membrane</keyword>
<dbReference type="GO" id="GO:0008360">
    <property type="term" value="P:regulation of cell shape"/>
    <property type="evidence" value="ECO:0007669"/>
    <property type="project" value="UniProtKB-UniRule"/>
</dbReference>
<dbReference type="SUPFAM" id="SSF56601">
    <property type="entry name" value="beta-lactamase/transpeptidase-like"/>
    <property type="match status" value="1"/>
</dbReference>
<dbReference type="InterPro" id="IPR011813">
    <property type="entry name" value="PBP_1b"/>
</dbReference>
<evidence type="ECO:0000256" key="25">
    <source>
        <dbReference type="SAM" id="Phobius"/>
    </source>
</evidence>
<dbReference type="InterPro" id="IPR001460">
    <property type="entry name" value="PCN-bd_Tpept"/>
</dbReference>
<evidence type="ECO:0000256" key="5">
    <source>
        <dbReference type="ARBA" id="ARBA00007739"/>
    </source>
</evidence>
<evidence type="ECO:0000313" key="31">
    <source>
        <dbReference type="Proteomes" id="UP000321525"/>
    </source>
</evidence>
<keyword evidence="18 23" id="KW-0961">Cell wall biogenesis/degradation</keyword>
<dbReference type="PIRSF" id="PIRSF002799">
    <property type="entry name" value="PBP_1b"/>
    <property type="match status" value="1"/>
</dbReference>
<evidence type="ECO:0000256" key="2">
    <source>
        <dbReference type="ARBA" id="ARBA00004236"/>
    </source>
</evidence>
<comment type="function">
    <text evidence="1 23">Cell wall formation. Synthesis of cross-linked peptidoglycan from the lipid intermediates. The enzyme has a penicillin-insensitive transglycosylase N-terminal domain (formation of linear glycan strands) and a penicillin-sensitive transpeptidase C-terminal domain (cross-linking of the peptide subunits).</text>
</comment>
<evidence type="ECO:0000256" key="9">
    <source>
        <dbReference type="ARBA" id="ARBA00022670"/>
    </source>
</evidence>
<evidence type="ECO:0000256" key="24">
    <source>
        <dbReference type="PIRSR" id="PIRSR002799-1"/>
    </source>
</evidence>
<keyword evidence="14 23" id="KW-0573">Peptidoglycan synthesis</keyword>
<evidence type="ECO:0000259" key="27">
    <source>
        <dbReference type="Pfam" id="PF00912"/>
    </source>
</evidence>
<dbReference type="Proteomes" id="UP000321525">
    <property type="component" value="Unassembled WGS sequence"/>
</dbReference>
<dbReference type="PANTHER" id="PTHR32282:SF11">
    <property type="entry name" value="PENICILLIN-BINDING PROTEIN 1B"/>
    <property type="match status" value="1"/>
</dbReference>
<evidence type="ECO:0000256" key="19">
    <source>
        <dbReference type="ARBA" id="ARBA00032454"/>
    </source>
</evidence>
<dbReference type="GO" id="GO:0008658">
    <property type="term" value="F:penicillin binding"/>
    <property type="evidence" value="ECO:0007669"/>
    <property type="project" value="UniProtKB-UniRule"/>
</dbReference>
<dbReference type="GO" id="GO:0006508">
    <property type="term" value="P:proteolysis"/>
    <property type="evidence" value="ECO:0007669"/>
    <property type="project" value="UniProtKB-KW"/>
</dbReference>
<dbReference type="Gene3D" id="3.40.710.10">
    <property type="entry name" value="DD-peptidase/beta-lactamase superfamily"/>
    <property type="match status" value="1"/>
</dbReference>
<comment type="catalytic activity">
    <reaction evidence="21">
        <text>[GlcNAc-(1-&gt;4)-Mur2Ac(oyl-L-Ala-gamma-D-Glu-L-Lys-D-Ala-D-Ala)](n)-di-trans,octa-cis-undecaprenyl diphosphate + beta-D-GlcNAc-(1-&gt;4)-Mur2Ac(oyl-L-Ala-gamma-D-Glu-L-Lys-D-Ala-D-Ala)-di-trans,octa-cis-undecaprenyl diphosphate = [GlcNAc-(1-&gt;4)-Mur2Ac(oyl-L-Ala-gamma-D-Glu-L-Lys-D-Ala-D-Ala)](n+1)-di-trans,octa-cis-undecaprenyl diphosphate + di-trans,octa-cis-undecaprenyl diphosphate + H(+)</text>
        <dbReference type="Rhea" id="RHEA:23708"/>
        <dbReference type="Rhea" id="RHEA-COMP:9602"/>
        <dbReference type="Rhea" id="RHEA-COMP:9603"/>
        <dbReference type="ChEBI" id="CHEBI:15378"/>
        <dbReference type="ChEBI" id="CHEBI:58405"/>
        <dbReference type="ChEBI" id="CHEBI:60033"/>
        <dbReference type="ChEBI" id="CHEBI:78435"/>
        <dbReference type="EC" id="2.4.99.28"/>
    </reaction>
</comment>
<evidence type="ECO:0000256" key="8">
    <source>
        <dbReference type="ARBA" id="ARBA00022645"/>
    </source>
</evidence>
<evidence type="ECO:0000259" key="28">
    <source>
        <dbReference type="Pfam" id="PF14814"/>
    </source>
</evidence>
<feature type="active site" description="Proton donor; for transglycosylase activity" evidence="24">
    <location>
        <position position="195"/>
    </location>
</feature>
<evidence type="ECO:0000256" key="15">
    <source>
        <dbReference type="ARBA" id="ARBA00023136"/>
    </source>
</evidence>
<keyword evidence="25" id="KW-1133">Transmembrane helix</keyword>
<gene>
    <name evidence="30" type="primary">mrcB</name>
    <name evidence="29" type="ORF">ESZ26_09650</name>
    <name evidence="30" type="ORF">ESZ27_05650</name>
</gene>
<evidence type="ECO:0000256" key="12">
    <source>
        <dbReference type="ARBA" id="ARBA00022801"/>
    </source>
</evidence>
<evidence type="ECO:0000256" key="22">
    <source>
        <dbReference type="NCBIfam" id="TIGR02071"/>
    </source>
</evidence>
<dbReference type="SUPFAM" id="SSF53955">
    <property type="entry name" value="Lysozyme-like"/>
    <property type="match status" value="1"/>
</dbReference>
<dbReference type="InterPro" id="IPR023346">
    <property type="entry name" value="Lysozyme-like_dom_sf"/>
</dbReference>
<comment type="catalytic activity">
    <reaction evidence="20">
        <text>Preferential cleavage: (Ac)2-L-Lys-D-Ala-|-D-Ala. Also transpeptidation of peptidyl-alanyl moieties that are N-acyl substituents of D-alanine.</text>
        <dbReference type="EC" id="3.4.16.4"/>
    </reaction>
</comment>
<dbReference type="EMBL" id="VOLQ01000007">
    <property type="protein sequence ID" value="TWX69417.1"/>
    <property type="molecule type" value="Genomic_DNA"/>
</dbReference>
<dbReference type="EMBL" id="VOLR01000011">
    <property type="protein sequence ID" value="TWX59690.1"/>
    <property type="molecule type" value="Genomic_DNA"/>
</dbReference>
<comment type="pathway">
    <text evidence="3 23">Cell wall biogenesis; peptidoglycan biosynthesis.</text>
</comment>
<evidence type="ECO:0000313" key="32">
    <source>
        <dbReference type="Proteomes" id="UP000321917"/>
    </source>
</evidence>
<dbReference type="GO" id="GO:0030288">
    <property type="term" value="C:outer membrane-bounded periplasmic space"/>
    <property type="evidence" value="ECO:0007669"/>
    <property type="project" value="TreeGrafter"/>
</dbReference>
<evidence type="ECO:0000256" key="1">
    <source>
        <dbReference type="ARBA" id="ARBA00002624"/>
    </source>
</evidence>
<evidence type="ECO:0000256" key="6">
    <source>
        <dbReference type="ARBA" id="ARBA00018637"/>
    </source>
</evidence>
<dbReference type="NCBIfam" id="TIGR02071">
    <property type="entry name" value="PBP_1b"/>
    <property type="match status" value="1"/>
</dbReference>
<evidence type="ECO:0000256" key="7">
    <source>
        <dbReference type="ARBA" id="ARBA00022475"/>
    </source>
</evidence>
<dbReference type="InterPro" id="IPR036950">
    <property type="entry name" value="PBP_transglycosylase"/>
</dbReference>
<evidence type="ECO:0000256" key="3">
    <source>
        <dbReference type="ARBA" id="ARBA00004752"/>
    </source>
</evidence>
<evidence type="ECO:0000256" key="20">
    <source>
        <dbReference type="ARBA" id="ARBA00034000"/>
    </source>
</evidence>
<keyword evidence="9" id="KW-0645">Protease</keyword>
<keyword evidence="10 23" id="KW-0328">Glycosyltransferase</keyword>
<dbReference type="Gene3D" id="1.10.3810.10">
    <property type="entry name" value="Biosynthetic peptidoglycan transglycosylase-like"/>
    <property type="match status" value="1"/>
</dbReference>
<feature type="domain" description="Penicillin-binding protein transpeptidase" evidence="26">
    <location>
        <begin position="435"/>
        <end position="674"/>
    </location>
</feature>
<comment type="subcellular location">
    <subcellularLocation>
        <location evidence="2">Cell membrane</location>
    </subcellularLocation>
</comment>
<accession>A0A5C6QL56</accession>
<dbReference type="AlphaFoldDB" id="A0A5C6QL56"/>
<comment type="caution">
    <text evidence="30">The sequence shown here is derived from an EMBL/GenBank/DDBJ whole genome shotgun (WGS) entry which is preliminary data.</text>
</comment>
<keyword evidence="13 23" id="KW-0133">Cell shape</keyword>
<feature type="active site" description="Acyl-ester intermediate; for transpeptidase activity" evidence="24">
    <location>
        <position position="472"/>
    </location>
</feature>
<sequence length="779" mass="87700">MKIPFKMTNNVKKESKEKIATRASWISWCWHTALKLFITFMFVFSFYAVYLDSKVKDKFEGQRWNIPVQVYGKVDSFKIGDNASLAQLKKNLRLTGYQSKPQVLNPGEFTFSKTTLIVYRRAFDFGNGNTHAERFTINITGNKILSLFNEQGAIESFSFEPYLLGRLVPENKEDRVIVSLQTVPEQLIDTLLLVEDRDFYFHAGVSPLGIFRALVANIRAGRTVQGGSTLTQQLVKNMFLTRDKTLWRKVNEAVMSIILELRYSKDQLLEAYINEVYLGQHYANGIYGFGLAAKFYFGQPIQSLTIEQMAMLVGQVKGPSYYDPWRHPKNAKKRRDLVLRLMYQNELISQKNYQAAVVSPLSIRETRRLVNKKFPAYLQLVKKELAEKLSAFQQQAGVRVFTGFSIRAQMNAEQTIAKHIPELEILNKGESLQLAMVVTDIKSGEVTALVGDKKSGYAGFNRALDAKRPIGSLVKPAIYLAALERYQQYNFATLLSDEPIVLVSDGGKEWRPNNYNGKFEGKVSLHDALVRSLNVPTVNLGMQLGLENIAKIFHLLGYPEDIVTRPSMLLGSLSLSPFEINQLYLSIANQGFKSNSHAIDRIVSAQGETLWQFEAPDEQLFSTQAMYLLDHALSQVTEVGTAKSLTWRLDGAAVAGKTGTTNDQRDSWFIGYDNENLVTTWLGRDDNKPTNLTGSSGALVLFAQFMNKNGVVNKSRLIPENIALTNFESSSGIAVSIECAEMISYPAITTGLLIEPHCLGKKAAEKKKKQSWFEQLFTD</sequence>
<evidence type="ECO:0000256" key="4">
    <source>
        <dbReference type="ARBA" id="ARBA00007090"/>
    </source>
</evidence>
<dbReference type="Gene3D" id="3.30.2060.10">
    <property type="entry name" value="Penicillin-binding protein 1b domain"/>
    <property type="match status" value="1"/>
</dbReference>
<dbReference type="UniPathway" id="UPA00219"/>
<evidence type="ECO:0000313" key="30">
    <source>
        <dbReference type="EMBL" id="TWX69417.1"/>
    </source>
</evidence>
<evidence type="ECO:0000256" key="18">
    <source>
        <dbReference type="ARBA" id="ARBA00023316"/>
    </source>
</evidence>
<keyword evidence="11 23" id="KW-0808">Transferase</keyword>
<dbReference type="Gene3D" id="1.20.5.100">
    <property type="entry name" value="Cytochrome c1, transmembrane anchor, C-terminal"/>
    <property type="match status" value="1"/>
</dbReference>
<dbReference type="OrthoDB" id="9766909at2"/>
<keyword evidence="31" id="KW-1185">Reference proteome</keyword>
<evidence type="ECO:0000256" key="11">
    <source>
        <dbReference type="ARBA" id="ARBA00022679"/>
    </source>
</evidence>
<comment type="similarity">
    <text evidence="5 23">In the N-terminal section; belongs to the glycosyltransferase 51 family.</text>
</comment>
<evidence type="ECO:0000259" key="26">
    <source>
        <dbReference type="Pfam" id="PF00905"/>
    </source>
</evidence>
<dbReference type="InterPro" id="IPR001264">
    <property type="entry name" value="Glyco_trans_51"/>
</dbReference>
<keyword evidence="7" id="KW-1003">Cell membrane</keyword>
<evidence type="ECO:0000256" key="23">
    <source>
        <dbReference type="PIRNR" id="PIRNR002799"/>
    </source>
</evidence>
<evidence type="ECO:0000256" key="10">
    <source>
        <dbReference type="ARBA" id="ARBA00022676"/>
    </source>
</evidence>
<dbReference type="GO" id="GO:0071555">
    <property type="term" value="P:cell wall organization"/>
    <property type="evidence" value="ECO:0007669"/>
    <property type="project" value="UniProtKB-UniRule"/>
</dbReference>
<evidence type="ECO:0000256" key="13">
    <source>
        <dbReference type="ARBA" id="ARBA00022960"/>
    </source>
</evidence>
<dbReference type="InterPro" id="IPR012338">
    <property type="entry name" value="Beta-lactam/transpept-like"/>
</dbReference>
<dbReference type="GO" id="GO:0005886">
    <property type="term" value="C:plasma membrane"/>
    <property type="evidence" value="ECO:0007669"/>
    <property type="project" value="UniProtKB-SubCell"/>
</dbReference>
<dbReference type="FunFam" id="1.10.3810.10:FF:000001">
    <property type="entry name" value="Penicillin-binding protein 1A"/>
    <property type="match status" value="1"/>
</dbReference>